<accession>A0A066WGL1</accession>
<evidence type="ECO:0000256" key="3">
    <source>
        <dbReference type="ARBA" id="ARBA00022989"/>
    </source>
</evidence>
<dbReference type="PANTHER" id="PTHR15549:SF30">
    <property type="entry name" value="MID2 DOMAIN-CONTAINING PROTEIN"/>
    <property type="match status" value="1"/>
</dbReference>
<dbReference type="GO" id="GO:0071944">
    <property type="term" value="C:cell periphery"/>
    <property type="evidence" value="ECO:0007669"/>
    <property type="project" value="UniProtKB-ARBA"/>
</dbReference>
<feature type="region of interest" description="Disordered" evidence="5">
    <location>
        <begin position="115"/>
        <end position="134"/>
    </location>
</feature>
<reference evidence="7 8" key="1">
    <citation type="submission" date="2014-05" db="EMBL/GenBank/DDBJ databases">
        <title>Draft genome sequence of a rare smut relative, Tilletiaria anomala UBC 951.</title>
        <authorList>
            <consortium name="DOE Joint Genome Institute"/>
            <person name="Toome M."/>
            <person name="Kuo A."/>
            <person name="Henrissat B."/>
            <person name="Lipzen A."/>
            <person name="Tritt A."/>
            <person name="Yoshinaga Y."/>
            <person name="Zane M."/>
            <person name="Barry K."/>
            <person name="Grigoriev I.V."/>
            <person name="Spatafora J.W."/>
            <person name="Aimea M.C."/>
        </authorList>
    </citation>
    <scope>NUCLEOTIDE SEQUENCE [LARGE SCALE GENOMIC DNA]</scope>
    <source>
        <strain evidence="7 8">UBC 951</strain>
    </source>
</reference>
<evidence type="ECO:0000313" key="7">
    <source>
        <dbReference type="EMBL" id="KDN53137.1"/>
    </source>
</evidence>
<dbReference type="RefSeq" id="XP_013245976.1">
    <property type="nucleotide sequence ID" value="XM_013390522.1"/>
</dbReference>
<evidence type="ECO:0000256" key="6">
    <source>
        <dbReference type="SAM" id="Phobius"/>
    </source>
</evidence>
<dbReference type="PANTHER" id="PTHR15549">
    <property type="entry name" value="PAIRED IMMUNOGLOBULIN-LIKE TYPE 2 RECEPTOR"/>
    <property type="match status" value="1"/>
</dbReference>
<evidence type="ECO:0000256" key="2">
    <source>
        <dbReference type="ARBA" id="ARBA00022692"/>
    </source>
</evidence>
<keyword evidence="3 6" id="KW-1133">Transmembrane helix</keyword>
<dbReference type="InParanoid" id="A0A066WGL1"/>
<evidence type="ECO:0000313" key="8">
    <source>
        <dbReference type="Proteomes" id="UP000027361"/>
    </source>
</evidence>
<keyword evidence="8" id="KW-1185">Reference proteome</keyword>
<feature type="transmembrane region" description="Helical" evidence="6">
    <location>
        <begin position="144"/>
        <end position="167"/>
    </location>
</feature>
<evidence type="ECO:0000256" key="5">
    <source>
        <dbReference type="SAM" id="MobiDB-lite"/>
    </source>
</evidence>
<protein>
    <recommendedName>
        <fullName evidence="9">REJ domain-containing protein</fullName>
    </recommendedName>
</protein>
<dbReference type="HOGENOM" id="CLU_596091_0_0_1"/>
<dbReference type="EMBL" id="JMSN01000004">
    <property type="protein sequence ID" value="KDN53137.1"/>
    <property type="molecule type" value="Genomic_DNA"/>
</dbReference>
<proteinExistence type="predicted"/>
<feature type="compositionally biased region" description="Low complexity" evidence="5">
    <location>
        <begin position="26"/>
        <end position="36"/>
    </location>
</feature>
<keyword evidence="4 6" id="KW-0472">Membrane</keyword>
<dbReference type="OMA" id="YSHEGSY"/>
<evidence type="ECO:0000256" key="1">
    <source>
        <dbReference type="ARBA" id="ARBA00004167"/>
    </source>
</evidence>
<evidence type="ECO:0008006" key="9">
    <source>
        <dbReference type="Google" id="ProtNLM"/>
    </source>
</evidence>
<organism evidence="7 8">
    <name type="scientific">Tilletiaria anomala (strain ATCC 24038 / CBS 436.72 / UBC 951)</name>
    <dbReference type="NCBI Taxonomy" id="1037660"/>
    <lineage>
        <taxon>Eukaryota</taxon>
        <taxon>Fungi</taxon>
        <taxon>Dikarya</taxon>
        <taxon>Basidiomycota</taxon>
        <taxon>Ustilaginomycotina</taxon>
        <taxon>Exobasidiomycetes</taxon>
        <taxon>Georgefischeriales</taxon>
        <taxon>Tilletiariaceae</taxon>
        <taxon>Tilletiaria</taxon>
    </lineage>
</organism>
<dbReference type="GO" id="GO:0016020">
    <property type="term" value="C:membrane"/>
    <property type="evidence" value="ECO:0007669"/>
    <property type="project" value="UniProtKB-SubCell"/>
</dbReference>
<sequence length="459" mass="46092">MLTTHLSDLFRCFTPEEGNGGGGSGSITSNATTSNGNGNGGGGSSSSSSTTSSSSTSSSSTSSSSSTTSSTSSTTSSSSTSTSIAILTTTSTVQTTVTPSRSPIIVQTTVQSTISSSVPTNTGGLNNGSNGSSSSSGFFDNKGAVGGTFAAVAIVAIALITLLIWALMRRRRKNQMDADIVAATTAGPATTRTPFDDDDPEMIEDPNYGTTAIGSPAFNGGSLSQGHYYNEGYEPSHFSNASPGYAGMGAYGPGPGVGIGAAAAGATAAGAVGNAFGAYYAGQTGYGSQQDHYYDPNNPQAAAGGGAYSHEGSYYPTSPQMHSADTTYAPHDAQYVSAAAWPTAAYHPGTTHSPPPQQMLPEGEGMPFATHNSSRALSSGGGPVDTYGEAQLLAPGVFNDAHQSQQQHSPQPDAAGVLQHPHGTGSSSHTTVGMSGPNASTGSLKEGQDDGRKLQITNQ</sequence>
<dbReference type="Proteomes" id="UP000027361">
    <property type="component" value="Unassembled WGS sequence"/>
</dbReference>
<feature type="compositionally biased region" description="Polar residues" evidence="5">
    <location>
        <begin position="424"/>
        <end position="443"/>
    </location>
</feature>
<evidence type="ECO:0000256" key="4">
    <source>
        <dbReference type="ARBA" id="ARBA00023136"/>
    </source>
</evidence>
<name>A0A066WGL1_TILAU</name>
<feature type="compositionally biased region" description="Low complexity" evidence="5">
    <location>
        <begin position="401"/>
        <end position="414"/>
    </location>
</feature>
<dbReference type="InterPro" id="IPR051694">
    <property type="entry name" value="Immunoregulatory_rcpt-like"/>
</dbReference>
<feature type="region of interest" description="Disordered" evidence="5">
    <location>
        <begin position="15"/>
        <end position="81"/>
    </location>
</feature>
<comment type="caution">
    <text evidence="7">The sequence shown here is derived from an EMBL/GenBank/DDBJ whole genome shotgun (WGS) entry which is preliminary data.</text>
</comment>
<comment type="subcellular location">
    <subcellularLocation>
        <location evidence="1">Membrane</location>
        <topology evidence="1">Single-pass membrane protein</topology>
    </subcellularLocation>
</comment>
<dbReference type="STRING" id="1037660.A0A066WGL1"/>
<dbReference type="GeneID" id="25261347"/>
<keyword evidence="2 6" id="KW-0812">Transmembrane</keyword>
<gene>
    <name evidence="7" type="ORF">K437DRAFT_117147</name>
</gene>
<feature type="region of interest" description="Disordered" evidence="5">
    <location>
        <begin position="346"/>
        <end position="388"/>
    </location>
</feature>
<feature type="region of interest" description="Disordered" evidence="5">
    <location>
        <begin position="401"/>
        <end position="459"/>
    </location>
</feature>
<feature type="compositionally biased region" description="Low complexity" evidence="5">
    <location>
        <begin position="45"/>
        <end position="81"/>
    </location>
</feature>
<dbReference type="AlphaFoldDB" id="A0A066WGL1"/>